<gene>
    <name evidence="2" type="ORF">VNO77_44300</name>
</gene>
<organism evidence="2 3">
    <name type="scientific">Canavalia gladiata</name>
    <name type="common">Sword bean</name>
    <name type="synonym">Dolichos gladiatus</name>
    <dbReference type="NCBI Taxonomy" id="3824"/>
    <lineage>
        <taxon>Eukaryota</taxon>
        <taxon>Viridiplantae</taxon>
        <taxon>Streptophyta</taxon>
        <taxon>Embryophyta</taxon>
        <taxon>Tracheophyta</taxon>
        <taxon>Spermatophyta</taxon>
        <taxon>Magnoliopsida</taxon>
        <taxon>eudicotyledons</taxon>
        <taxon>Gunneridae</taxon>
        <taxon>Pentapetalae</taxon>
        <taxon>rosids</taxon>
        <taxon>fabids</taxon>
        <taxon>Fabales</taxon>
        <taxon>Fabaceae</taxon>
        <taxon>Papilionoideae</taxon>
        <taxon>50 kb inversion clade</taxon>
        <taxon>NPAAA clade</taxon>
        <taxon>indigoferoid/millettioid clade</taxon>
        <taxon>Phaseoleae</taxon>
        <taxon>Canavalia</taxon>
    </lineage>
</organism>
<evidence type="ECO:0000313" key="3">
    <source>
        <dbReference type="Proteomes" id="UP001367508"/>
    </source>
</evidence>
<name>A0AAN9PQ82_CANGL</name>
<reference evidence="2 3" key="1">
    <citation type="submission" date="2024-01" db="EMBL/GenBank/DDBJ databases">
        <title>The genomes of 5 underutilized Papilionoideae crops provide insights into root nodulation and disease resistanc.</title>
        <authorList>
            <person name="Jiang F."/>
        </authorList>
    </citation>
    <scope>NUCLEOTIDE SEQUENCE [LARGE SCALE GENOMIC DNA]</scope>
    <source>
        <strain evidence="2">LVBAO_FW01</strain>
        <tissue evidence="2">Leaves</tissue>
    </source>
</reference>
<evidence type="ECO:0000256" key="1">
    <source>
        <dbReference type="SAM" id="MobiDB-lite"/>
    </source>
</evidence>
<accession>A0AAN9PQ82</accession>
<dbReference type="AlphaFoldDB" id="A0AAN9PQ82"/>
<comment type="caution">
    <text evidence="2">The sequence shown here is derived from an EMBL/GenBank/DDBJ whole genome shotgun (WGS) entry which is preliminary data.</text>
</comment>
<dbReference type="Proteomes" id="UP001367508">
    <property type="component" value="Unassembled WGS sequence"/>
</dbReference>
<protein>
    <submittedName>
        <fullName evidence="2">Uncharacterized protein</fullName>
    </submittedName>
</protein>
<feature type="compositionally biased region" description="Gly residues" evidence="1">
    <location>
        <begin position="1"/>
        <end position="12"/>
    </location>
</feature>
<feature type="region of interest" description="Disordered" evidence="1">
    <location>
        <begin position="1"/>
        <end position="25"/>
    </location>
</feature>
<sequence length="170" mass="18833">MWGSKGGLGGHNKGASTTRPGAHPLGARAYQMDASHTLAQDSSFEFLPLKELLRRDRRSGHAASLGILQPRVTSDLYPKGVHDREACDVHNVAHTTSARWGSKLTLTFSNRVLDRSSKPSSSRIHCVMSREVSLPLQSVPILVKINFFFSVFTVSNIIECLQKWHLLDDL</sequence>
<proteinExistence type="predicted"/>
<keyword evidence="3" id="KW-1185">Reference proteome</keyword>
<evidence type="ECO:0000313" key="2">
    <source>
        <dbReference type="EMBL" id="KAK7306366.1"/>
    </source>
</evidence>
<dbReference type="EMBL" id="JAYMYQ010000011">
    <property type="protein sequence ID" value="KAK7306366.1"/>
    <property type="molecule type" value="Genomic_DNA"/>
</dbReference>